<name>A0AAD6FWG3_9EURO</name>
<keyword evidence="1" id="KW-0863">Zinc-finger</keyword>
<dbReference type="PROSITE" id="PS50157">
    <property type="entry name" value="ZINC_FINGER_C2H2_2"/>
    <property type="match status" value="1"/>
</dbReference>
<dbReference type="Proteomes" id="UP001213681">
    <property type="component" value="Unassembled WGS sequence"/>
</dbReference>
<sequence length="122" mass="13581">MFQCSQCDKAYQRKTHLLRHETTQTVGRSISCQAKKALLNPKREVTRRHSKICAKKKISRCLLQLDLAGSGCLVRHVSQQKQLAIEASHAPVASPLGGHAASKYLLTLLALHSSLLQRPLHH</sequence>
<dbReference type="RefSeq" id="XP_056760133.1">
    <property type="nucleotide sequence ID" value="XM_056915379.1"/>
</dbReference>
<organism evidence="3 4">
    <name type="scientific">Penicillium daleae</name>
    <dbReference type="NCBI Taxonomy" id="63821"/>
    <lineage>
        <taxon>Eukaryota</taxon>
        <taxon>Fungi</taxon>
        <taxon>Dikarya</taxon>
        <taxon>Ascomycota</taxon>
        <taxon>Pezizomycotina</taxon>
        <taxon>Eurotiomycetes</taxon>
        <taxon>Eurotiomycetidae</taxon>
        <taxon>Eurotiales</taxon>
        <taxon>Aspergillaceae</taxon>
        <taxon>Penicillium</taxon>
    </lineage>
</organism>
<gene>
    <name evidence="3" type="ORF">N7458_011997</name>
</gene>
<reference evidence="3" key="2">
    <citation type="journal article" date="2023" name="IMA Fungus">
        <title>Comparative genomic study of the Penicillium genus elucidates a diverse pangenome and 15 lateral gene transfer events.</title>
        <authorList>
            <person name="Petersen C."/>
            <person name="Sorensen T."/>
            <person name="Nielsen M.R."/>
            <person name="Sondergaard T.E."/>
            <person name="Sorensen J.L."/>
            <person name="Fitzpatrick D.A."/>
            <person name="Frisvad J.C."/>
            <person name="Nielsen K.L."/>
        </authorList>
    </citation>
    <scope>NUCLEOTIDE SEQUENCE</scope>
    <source>
        <strain evidence="3">IBT 16125</strain>
    </source>
</reference>
<accession>A0AAD6FWG3</accession>
<evidence type="ECO:0000313" key="3">
    <source>
        <dbReference type="EMBL" id="KAJ5432841.1"/>
    </source>
</evidence>
<feature type="domain" description="C2H2-type" evidence="2">
    <location>
        <begin position="2"/>
        <end position="29"/>
    </location>
</feature>
<dbReference type="GO" id="GO:0008270">
    <property type="term" value="F:zinc ion binding"/>
    <property type="evidence" value="ECO:0007669"/>
    <property type="project" value="UniProtKB-KW"/>
</dbReference>
<keyword evidence="4" id="KW-1185">Reference proteome</keyword>
<evidence type="ECO:0000313" key="4">
    <source>
        <dbReference type="Proteomes" id="UP001213681"/>
    </source>
</evidence>
<evidence type="ECO:0000259" key="2">
    <source>
        <dbReference type="PROSITE" id="PS50157"/>
    </source>
</evidence>
<dbReference type="SUPFAM" id="SSF57667">
    <property type="entry name" value="beta-beta-alpha zinc fingers"/>
    <property type="match status" value="1"/>
</dbReference>
<dbReference type="AlphaFoldDB" id="A0AAD6FWG3"/>
<proteinExistence type="predicted"/>
<dbReference type="InterPro" id="IPR013087">
    <property type="entry name" value="Znf_C2H2_type"/>
</dbReference>
<comment type="caution">
    <text evidence="3">The sequence shown here is derived from an EMBL/GenBank/DDBJ whole genome shotgun (WGS) entry which is preliminary data.</text>
</comment>
<keyword evidence="1" id="KW-0862">Zinc</keyword>
<protein>
    <submittedName>
        <fullName evidence="3">Transcriptional regulator family: Fungal Specific TF</fullName>
    </submittedName>
</protein>
<reference evidence="3" key="1">
    <citation type="submission" date="2022-12" db="EMBL/GenBank/DDBJ databases">
        <authorList>
            <person name="Petersen C."/>
        </authorList>
    </citation>
    <scope>NUCLEOTIDE SEQUENCE</scope>
    <source>
        <strain evidence="3">IBT 16125</strain>
    </source>
</reference>
<dbReference type="EMBL" id="JAPVEA010000009">
    <property type="protein sequence ID" value="KAJ5432841.1"/>
    <property type="molecule type" value="Genomic_DNA"/>
</dbReference>
<keyword evidence="1" id="KW-0479">Metal-binding</keyword>
<dbReference type="InterPro" id="IPR036236">
    <property type="entry name" value="Znf_C2H2_sf"/>
</dbReference>
<dbReference type="Gene3D" id="3.30.160.60">
    <property type="entry name" value="Classic Zinc Finger"/>
    <property type="match status" value="1"/>
</dbReference>
<dbReference type="GeneID" id="81605622"/>
<evidence type="ECO:0000256" key="1">
    <source>
        <dbReference type="PROSITE-ProRule" id="PRU00042"/>
    </source>
</evidence>